<protein>
    <recommendedName>
        <fullName evidence="5">FAD/NAD(P)-binding domain-containing protein</fullName>
    </recommendedName>
</protein>
<name>A0AAN9YQS3_9PEZI</name>
<dbReference type="PANTHER" id="PTHR43735:SF3">
    <property type="entry name" value="FERROPTOSIS SUPPRESSOR PROTEIN 1"/>
    <property type="match status" value="1"/>
</dbReference>
<comment type="similarity">
    <text evidence="1">Belongs to the FAD-dependent oxidoreductase family.</text>
</comment>
<dbReference type="Proteomes" id="UP001320420">
    <property type="component" value="Unassembled WGS sequence"/>
</dbReference>
<evidence type="ECO:0000256" key="2">
    <source>
        <dbReference type="ARBA" id="ARBA00022630"/>
    </source>
</evidence>
<keyword evidence="3" id="KW-0274">FAD</keyword>
<dbReference type="GO" id="GO:0004174">
    <property type="term" value="F:electron-transferring-flavoprotein dehydrogenase activity"/>
    <property type="evidence" value="ECO:0007669"/>
    <property type="project" value="TreeGrafter"/>
</dbReference>
<dbReference type="SUPFAM" id="SSF51905">
    <property type="entry name" value="FAD/NAD(P)-binding domain"/>
    <property type="match status" value="1"/>
</dbReference>
<dbReference type="EMBL" id="JAKJXP020000060">
    <property type="protein sequence ID" value="KAK7750665.1"/>
    <property type="molecule type" value="Genomic_DNA"/>
</dbReference>
<comment type="caution">
    <text evidence="6">The sequence shown here is derived from an EMBL/GenBank/DDBJ whole genome shotgun (WGS) entry which is preliminary data.</text>
</comment>
<dbReference type="AlphaFoldDB" id="A0AAN9YQS3"/>
<dbReference type="GO" id="GO:0050660">
    <property type="term" value="F:flavin adenine dinucleotide binding"/>
    <property type="evidence" value="ECO:0007669"/>
    <property type="project" value="TreeGrafter"/>
</dbReference>
<dbReference type="InterPro" id="IPR023753">
    <property type="entry name" value="FAD/NAD-binding_dom"/>
</dbReference>
<evidence type="ECO:0000259" key="5">
    <source>
        <dbReference type="Pfam" id="PF07992"/>
    </source>
</evidence>
<dbReference type="GO" id="GO:0005737">
    <property type="term" value="C:cytoplasm"/>
    <property type="evidence" value="ECO:0007669"/>
    <property type="project" value="TreeGrafter"/>
</dbReference>
<proteinExistence type="inferred from homology"/>
<dbReference type="PRINTS" id="PR00469">
    <property type="entry name" value="PNDRDTASEII"/>
</dbReference>
<dbReference type="Pfam" id="PF07992">
    <property type="entry name" value="Pyr_redox_2"/>
    <property type="match status" value="1"/>
</dbReference>
<organism evidence="6 7">
    <name type="scientific">Diatrype stigma</name>
    <dbReference type="NCBI Taxonomy" id="117547"/>
    <lineage>
        <taxon>Eukaryota</taxon>
        <taxon>Fungi</taxon>
        <taxon>Dikarya</taxon>
        <taxon>Ascomycota</taxon>
        <taxon>Pezizomycotina</taxon>
        <taxon>Sordariomycetes</taxon>
        <taxon>Xylariomycetidae</taxon>
        <taxon>Xylariales</taxon>
        <taxon>Diatrypaceae</taxon>
        <taxon>Diatrype</taxon>
    </lineage>
</organism>
<dbReference type="PRINTS" id="PR00368">
    <property type="entry name" value="FADPNR"/>
</dbReference>
<evidence type="ECO:0000313" key="7">
    <source>
        <dbReference type="Proteomes" id="UP001320420"/>
    </source>
</evidence>
<keyword evidence="7" id="KW-1185">Reference proteome</keyword>
<keyword evidence="2" id="KW-0285">Flavoprotein</keyword>
<gene>
    <name evidence="6" type="ORF">SLS62_007365</name>
</gene>
<feature type="domain" description="FAD/NAD(P)-binding" evidence="5">
    <location>
        <begin position="4"/>
        <end position="311"/>
    </location>
</feature>
<keyword evidence="4" id="KW-0560">Oxidoreductase</keyword>
<dbReference type="Gene3D" id="3.50.50.100">
    <property type="match status" value="1"/>
</dbReference>
<evidence type="ECO:0000313" key="6">
    <source>
        <dbReference type="EMBL" id="KAK7750665.1"/>
    </source>
</evidence>
<sequence length="395" mass="42693">MAKTVVVLGAGLVGVPLTHYLLRKAAISRVVLVSPNEEFYWNLSSPRVIAAPALIPENKYLFTIAKEFARYPKDKFEFVVGKAETLDPAKNSVAVKLNDGGSRTIDYHTVFVTTGSRYRESMPWKNLETSQQTRAAIAQLQREVQAAKSIVVAGAGVTGVEFAGELAAQFCKNGGGVEKEVTLVSSDPLPLEPRLLESVREIAKQELEQLGVRFIGGARITKTSTSTSGDEQQQQPKTLELTKADGSTQTITADVIIPTYGLVPNAEFAPASMRDGSGRLRTDKRLRAAGHENVFVLGDVGNLQRPQASHAEFQLRHLMAQLDPYLESGRGPEEYQFDADKVTLGLTIGPDRGTGQIGADVLPSDAAAKIKRRHIGASHTAEYAAGVEGMRGAWP</sequence>
<evidence type="ECO:0000256" key="4">
    <source>
        <dbReference type="ARBA" id="ARBA00023002"/>
    </source>
</evidence>
<reference evidence="6 7" key="1">
    <citation type="submission" date="2024-02" db="EMBL/GenBank/DDBJ databases">
        <title>De novo assembly and annotation of 12 fungi associated with fruit tree decline syndrome in Ontario, Canada.</title>
        <authorList>
            <person name="Sulman M."/>
            <person name="Ellouze W."/>
            <person name="Ilyukhin E."/>
        </authorList>
    </citation>
    <scope>NUCLEOTIDE SEQUENCE [LARGE SCALE GENOMIC DNA]</scope>
    <source>
        <strain evidence="6 7">M11/M66-122</strain>
    </source>
</reference>
<evidence type="ECO:0000256" key="3">
    <source>
        <dbReference type="ARBA" id="ARBA00022827"/>
    </source>
</evidence>
<dbReference type="PANTHER" id="PTHR43735">
    <property type="entry name" value="APOPTOSIS-INDUCING FACTOR 1"/>
    <property type="match status" value="1"/>
</dbReference>
<dbReference type="InterPro" id="IPR036188">
    <property type="entry name" value="FAD/NAD-bd_sf"/>
</dbReference>
<accession>A0AAN9YQS3</accession>
<evidence type="ECO:0000256" key="1">
    <source>
        <dbReference type="ARBA" id="ARBA00006442"/>
    </source>
</evidence>